<organism evidence="8">
    <name type="scientific">Neodiprion lecontei</name>
    <name type="common">Redheaded pine sawfly</name>
    <dbReference type="NCBI Taxonomy" id="441921"/>
    <lineage>
        <taxon>Eukaryota</taxon>
        <taxon>Metazoa</taxon>
        <taxon>Ecdysozoa</taxon>
        <taxon>Arthropoda</taxon>
        <taxon>Hexapoda</taxon>
        <taxon>Insecta</taxon>
        <taxon>Pterygota</taxon>
        <taxon>Neoptera</taxon>
        <taxon>Endopterygota</taxon>
        <taxon>Hymenoptera</taxon>
        <taxon>Tenthredinoidea</taxon>
        <taxon>Diprionidae</taxon>
        <taxon>Diprioninae</taxon>
        <taxon>Neodiprion</taxon>
    </lineage>
</organism>
<evidence type="ECO:0000256" key="1">
    <source>
        <dbReference type="ARBA" id="ARBA00004496"/>
    </source>
</evidence>
<dbReference type="SMART" id="SM00166">
    <property type="entry name" value="UBX"/>
    <property type="match status" value="1"/>
</dbReference>
<dbReference type="Proteomes" id="UP000829291">
    <property type="component" value="Chromosome 3"/>
</dbReference>
<dbReference type="GO" id="GO:0031397">
    <property type="term" value="P:negative regulation of protein ubiquitination"/>
    <property type="evidence" value="ECO:0007669"/>
    <property type="project" value="TreeGrafter"/>
</dbReference>
<dbReference type="PANTHER" id="PTHR46340">
    <property type="entry name" value="UBX DOMAIN-CONTAINING PROTEIN 1"/>
    <property type="match status" value="1"/>
</dbReference>
<proteinExistence type="predicted"/>
<feature type="region of interest" description="Disordered" evidence="4">
    <location>
        <begin position="108"/>
        <end position="130"/>
    </location>
</feature>
<dbReference type="GO" id="GO:0005634">
    <property type="term" value="C:nucleus"/>
    <property type="evidence" value="ECO:0007669"/>
    <property type="project" value="TreeGrafter"/>
</dbReference>
<dbReference type="OrthoDB" id="10254930at2759"/>
<dbReference type="KEGG" id="nlo:107223650"/>
<comment type="subcellular location">
    <subcellularLocation>
        <location evidence="1">Cytoplasm</location>
    </subcellularLocation>
</comment>
<dbReference type="InParanoid" id="A0A6J0BXC7"/>
<dbReference type="Pfam" id="PF00789">
    <property type="entry name" value="UBX"/>
    <property type="match status" value="1"/>
</dbReference>
<dbReference type="RefSeq" id="XP_015518887.1">
    <property type="nucleotide sequence ID" value="XM_015663401.2"/>
</dbReference>
<protein>
    <submittedName>
        <fullName evidence="8">UBX domain-containing protein 1</fullName>
    </submittedName>
</protein>
<dbReference type="GeneID" id="107223650"/>
<evidence type="ECO:0000256" key="4">
    <source>
        <dbReference type="SAM" id="MobiDB-lite"/>
    </source>
</evidence>
<feature type="domain" description="UBA" evidence="5">
    <location>
        <begin position="1"/>
        <end position="41"/>
    </location>
</feature>
<dbReference type="FunCoup" id="A0A6J0BXC7">
    <property type="interactions" value="1948"/>
</dbReference>
<evidence type="ECO:0000259" key="5">
    <source>
        <dbReference type="PROSITE" id="PS50030"/>
    </source>
</evidence>
<feature type="domain" description="UBX" evidence="6">
    <location>
        <begin position="244"/>
        <end position="322"/>
    </location>
</feature>
<evidence type="ECO:0000313" key="8">
    <source>
        <dbReference type="RefSeq" id="XP_015518887.1"/>
    </source>
</evidence>
<evidence type="ECO:0000259" key="6">
    <source>
        <dbReference type="PROSITE" id="PS50033"/>
    </source>
</evidence>
<dbReference type="CDD" id="cd14302">
    <property type="entry name" value="UBA_UBXN1"/>
    <property type="match status" value="1"/>
</dbReference>
<keyword evidence="7" id="KW-1185">Reference proteome</keyword>
<dbReference type="GO" id="GO:0036435">
    <property type="term" value="F:K48-linked polyubiquitin modification-dependent protein binding"/>
    <property type="evidence" value="ECO:0007669"/>
    <property type="project" value="TreeGrafter"/>
</dbReference>
<dbReference type="Pfam" id="PF22562">
    <property type="entry name" value="UBA_7"/>
    <property type="match status" value="1"/>
</dbReference>
<keyword evidence="2" id="KW-0963">Cytoplasm</keyword>
<name>A0A6J0BXC7_NEOLC</name>
<dbReference type="Gene3D" id="1.10.8.10">
    <property type="entry name" value="DNA helicase RuvA subunit, C-terminal domain"/>
    <property type="match status" value="1"/>
</dbReference>
<dbReference type="InterPro" id="IPR013087">
    <property type="entry name" value="Znf_C2H2_type"/>
</dbReference>
<dbReference type="GO" id="GO:0005737">
    <property type="term" value="C:cytoplasm"/>
    <property type="evidence" value="ECO:0007669"/>
    <property type="project" value="UniProtKB-SubCell"/>
</dbReference>
<dbReference type="PROSITE" id="PS00028">
    <property type="entry name" value="ZINC_FINGER_C2H2_1"/>
    <property type="match status" value="1"/>
</dbReference>
<dbReference type="InterPro" id="IPR029071">
    <property type="entry name" value="Ubiquitin-like_domsf"/>
</dbReference>
<dbReference type="SUPFAM" id="SSF54236">
    <property type="entry name" value="Ubiquitin-like"/>
    <property type="match status" value="1"/>
</dbReference>
<evidence type="ECO:0000256" key="3">
    <source>
        <dbReference type="ARBA" id="ARBA00023054"/>
    </source>
</evidence>
<dbReference type="GO" id="GO:0032435">
    <property type="term" value="P:negative regulation of proteasomal ubiquitin-dependent protein catabolic process"/>
    <property type="evidence" value="ECO:0007669"/>
    <property type="project" value="TreeGrafter"/>
</dbReference>
<dbReference type="PANTHER" id="PTHR46340:SF1">
    <property type="entry name" value="UBX DOMAIN-CONTAINING PROTEIN 1"/>
    <property type="match status" value="1"/>
</dbReference>
<dbReference type="InterPro" id="IPR009060">
    <property type="entry name" value="UBA-like_sf"/>
</dbReference>
<dbReference type="SMART" id="SM00165">
    <property type="entry name" value="UBA"/>
    <property type="match status" value="1"/>
</dbReference>
<dbReference type="InterPro" id="IPR041923">
    <property type="entry name" value="UBA_UBXN1"/>
</dbReference>
<dbReference type="GO" id="GO:1903094">
    <property type="term" value="P:negative regulation of protein K48-linked deubiquitination"/>
    <property type="evidence" value="ECO:0007669"/>
    <property type="project" value="TreeGrafter"/>
</dbReference>
<dbReference type="AlphaFoldDB" id="A0A6J0BXC7"/>
<gene>
    <name evidence="8" type="primary">LOC107223650</name>
</gene>
<feature type="region of interest" description="Disordered" evidence="4">
    <location>
        <begin position="42"/>
        <end position="83"/>
    </location>
</feature>
<dbReference type="InterPro" id="IPR001012">
    <property type="entry name" value="UBX_dom"/>
</dbReference>
<dbReference type="PROSITE" id="PS50033">
    <property type="entry name" value="UBX"/>
    <property type="match status" value="1"/>
</dbReference>
<dbReference type="PROSITE" id="PS50030">
    <property type="entry name" value="UBA"/>
    <property type="match status" value="1"/>
</dbReference>
<dbReference type="SUPFAM" id="SSF46934">
    <property type="entry name" value="UBA-like"/>
    <property type="match status" value="1"/>
</dbReference>
<reference evidence="8" key="1">
    <citation type="submission" date="2025-08" db="UniProtKB">
        <authorList>
            <consortium name="RefSeq"/>
        </authorList>
    </citation>
    <scope>IDENTIFICATION</scope>
    <source>
        <tissue evidence="8">Thorax and Abdomen</tissue>
    </source>
</reference>
<evidence type="ECO:0000313" key="7">
    <source>
        <dbReference type="Proteomes" id="UP000829291"/>
    </source>
</evidence>
<dbReference type="Gene3D" id="3.10.20.90">
    <property type="entry name" value="Phosphatidylinositol 3-kinase Catalytic Subunit, Chain A, domain 1"/>
    <property type="match status" value="1"/>
</dbReference>
<sequence length="329" mass="36913">MSSSDVSMLVDMGFSQAKAERALQITGNKGVEPAMEWLLAHSDEAEPSPGLMAENPVSIPVPATESPQENIADASNEDESAATAKSIKCDVCGKLFKSNLEVEFHATKSGHDSFSESTEEKKPLTEEEKKEQLRLLEEKMRQKRKEREELEKKEAFEKEKLRIRSGKEMVEAKKKLEDLEMKKLLEQRKREKEEEKLAKQRVREQIEADKAARRARAASDAGRVTLSPVASIAAPTVVSTGPKKNYSETKLQIRLTNGQALTQTFGSKEQLSAVRLYIEMNRTDGSGLFNLMTTFPRKIFTEDDYEKPLDILGLVPTAVVIVQKKTELQ</sequence>
<accession>A0A6J0BXC7</accession>
<evidence type="ECO:0000256" key="2">
    <source>
        <dbReference type="ARBA" id="ARBA00022490"/>
    </source>
</evidence>
<dbReference type="CDD" id="cd01772">
    <property type="entry name" value="UBX_UBXN1"/>
    <property type="match status" value="1"/>
</dbReference>
<keyword evidence="3" id="KW-0175">Coiled coil</keyword>
<dbReference type="InterPro" id="IPR015940">
    <property type="entry name" value="UBA"/>
</dbReference>